<evidence type="ECO:0000256" key="1">
    <source>
        <dbReference type="ARBA" id="ARBA00023235"/>
    </source>
</evidence>
<dbReference type="InterPro" id="IPR013824">
    <property type="entry name" value="Topo_IA_cen_sub1"/>
</dbReference>
<dbReference type="InterPro" id="IPR006171">
    <property type="entry name" value="TOPRIM_dom"/>
</dbReference>
<dbReference type="Proteomes" id="UP000683551">
    <property type="component" value="Chromosome"/>
</dbReference>
<dbReference type="InterPro" id="IPR023405">
    <property type="entry name" value="Topo_IA_core_domain"/>
</dbReference>
<dbReference type="SMART" id="SM00493">
    <property type="entry name" value="TOPRIM"/>
    <property type="match status" value="1"/>
</dbReference>
<feature type="domain" description="Topo IA-type catalytic" evidence="7">
    <location>
        <begin position="149"/>
        <end position="293"/>
    </location>
</feature>
<feature type="domain" description="Toprim" evidence="6">
    <location>
        <begin position="1"/>
        <end position="143"/>
    </location>
</feature>
<sequence>MRLFIAEKPSVAKAIADMVGKSGKGEGYIECSNNTVITWCYGHLLALVPPEEYVGGKVQSWQLPVIPREWILSPRQGVAGKQIRIIRDLLAKASEVVHAGDADREGQLLVDEVLVYLGWHGKTSRLWLSSLDDESIRRALAMIRPNASLRQIYESALARQYADWLAGMNESIAISRNLQSLGLPGAWSVGRVQTPTLALLVDRERAIKDFRQQDHYQVLSELEGGIQAKWQIPEDFLEEGILLDRHEADVVAGRVKGQTCRVEKFMLRQWNRWVIVVGFQPEFPSSDDFMRNR</sequence>
<dbReference type="InterPro" id="IPR013497">
    <property type="entry name" value="Topo_IA_cen"/>
</dbReference>
<dbReference type="PROSITE" id="PS50880">
    <property type="entry name" value="TOPRIM"/>
    <property type="match status" value="1"/>
</dbReference>
<organism evidence="8 9">
    <name type="scientific">Ferrovum myxofaciens</name>
    <dbReference type="NCBI Taxonomy" id="416213"/>
    <lineage>
        <taxon>Bacteria</taxon>
        <taxon>Pseudomonadati</taxon>
        <taxon>Pseudomonadota</taxon>
        <taxon>Betaproteobacteria</taxon>
        <taxon>Ferrovales</taxon>
        <taxon>Ferrovaceae</taxon>
        <taxon>Ferrovum</taxon>
    </lineage>
</organism>
<gene>
    <name evidence="8" type="ORF">JZL65_00940</name>
</gene>
<dbReference type="PRINTS" id="PR00417">
    <property type="entry name" value="PRTPISMRASEI"/>
</dbReference>
<reference evidence="8" key="1">
    <citation type="submission" date="2021-02" db="EMBL/GenBank/DDBJ databases">
        <title>Comparative genomics of Ferrovum myxofaciens strains, predominant extremophile bacteria forming large biofilm stalactites in acid mine ecosystems.</title>
        <authorList>
            <person name="Burkartova K."/>
            <person name="Ridl J."/>
            <person name="Pajer P."/>
            <person name="Falteisek L."/>
        </authorList>
    </citation>
    <scope>NUCLEOTIDE SEQUENCE</scope>
    <source>
        <strain evidence="8">MI1III</strain>
    </source>
</reference>
<dbReference type="PANTHER" id="PTHR11390:SF21">
    <property type="entry name" value="DNA TOPOISOMERASE 3-ALPHA"/>
    <property type="match status" value="1"/>
</dbReference>
<evidence type="ECO:0000256" key="5">
    <source>
        <dbReference type="ARBA" id="ARBA00032877"/>
    </source>
</evidence>
<dbReference type="PROSITE" id="PS52039">
    <property type="entry name" value="TOPO_IA_2"/>
    <property type="match status" value="1"/>
</dbReference>
<proteinExistence type="predicted"/>
<dbReference type="PANTHER" id="PTHR11390">
    <property type="entry name" value="PROKARYOTIC DNA TOPOISOMERASE"/>
    <property type="match status" value="1"/>
</dbReference>
<evidence type="ECO:0000256" key="2">
    <source>
        <dbReference type="ARBA" id="ARBA00030003"/>
    </source>
</evidence>
<dbReference type="EMBL" id="CP071137">
    <property type="protein sequence ID" value="QWY77684.1"/>
    <property type="molecule type" value="Genomic_DNA"/>
</dbReference>
<dbReference type="Pfam" id="PF01131">
    <property type="entry name" value="Topoisom_bac"/>
    <property type="match status" value="1"/>
</dbReference>
<dbReference type="CDD" id="cd03362">
    <property type="entry name" value="TOPRIM_TopoIA_TopoIII"/>
    <property type="match status" value="1"/>
</dbReference>
<dbReference type="Pfam" id="PF01751">
    <property type="entry name" value="Toprim"/>
    <property type="match status" value="1"/>
</dbReference>
<dbReference type="GO" id="GO:0043597">
    <property type="term" value="C:cytoplasmic replication fork"/>
    <property type="evidence" value="ECO:0007669"/>
    <property type="project" value="TreeGrafter"/>
</dbReference>
<evidence type="ECO:0000313" key="9">
    <source>
        <dbReference type="Proteomes" id="UP000683551"/>
    </source>
</evidence>
<evidence type="ECO:0000313" key="8">
    <source>
        <dbReference type="EMBL" id="QWY77684.1"/>
    </source>
</evidence>
<evidence type="ECO:0000259" key="7">
    <source>
        <dbReference type="PROSITE" id="PS52039"/>
    </source>
</evidence>
<dbReference type="SMART" id="SM00436">
    <property type="entry name" value="TOP1Bc"/>
    <property type="match status" value="1"/>
</dbReference>
<keyword evidence="1" id="KW-0413">Isomerase</keyword>
<evidence type="ECO:0000256" key="3">
    <source>
        <dbReference type="ARBA" id="ARBA00031985"/>
    </source>
</evidence>
<dbReference type="GO" id="GO:0006265">
    <property type="term" value="P:DNA topological change"/>
    <property type="evidence" value="ECO:0007669"/>
    <property type="project" value="InterPro"/>
</dbReference>
<dbReference type="InterPro" id="IPR003601">
    <property type="entry name" value="Topo_IA_2"/>
</dbReference>
<dbReference type="Gene3D" id="3.40.50.140">
    <property type="match status" value="1"/>
</dbReference>
<evidence type="ECO:0000259" key="6">
    <source>
        <dbReference type="PROSITE" id="PS50880"/>
    </source>
</evidence>
<dbReference type="Gene3D" id="1.10.460.10">
    <property type="entry name" value="Topoisomerase I, domain 2"/>
    <property type="match status" value="1"/>
</dbReference>
<dbReference type="GO" id="GO:0006281">
    <property type="term" value="P:DNA repair"/>
    <property type="evidence" value="ECO:0007669"/>
    <property type="project" value="TreeGrafter"/>
</dbReference>
<name>A0A9E6MWT0_9PROT</name>
<dbReference type="AlphaFoldDB" id="A0A9E6MWT0"/>
<dbReference type="GO" id="GO:0003677">
    <property type="term" value="F:DNA binding"/>
    <property type="evidence" value="ECO:0007669"/>
    <property type="project" value="InterPro"/>
</dbReference>
<dbReference type="GO" id="GO:0006310">
    <property type="term" value="P:DNA recombination"/>
    <property type="evidence" value="ECO:0007669"/>
    <property type="project" value="TreeGrafter"/>
</dbReference>
<dbReference type="GO" id="GO:0003917">
    <property type="term" value="F:DNA topoisomerase type I (single strand cut, ATP-independent) activity"/>
    <property type="evidence" value="ECO:0007669"/>
    <property type="project" value="InterPro"/>
</dbReference>
<dbReference type="InterPro" id="IPR000380">
    <property type="entry name" value="Topo_IA"/>
</dbReference>
<evidence type="ECO:0000256" key="4">
    <source>
        <dbReference type="ARBA" id="ARBA00032235"/>
    </source>
</evidence>
<dbReference type="SUPFAM" id="SSF56712">
    <property type="entry name" value="Prokaryotic type I DNA topoisomerase"/>
    <property type="match status" value="1"/>
</dbReference>
<accession>A0A9E6MWT0</accession>
<protein>
    <recommendedName>
        <fullName evidence="5">Omega-protein</fullName>
    </recommendedName>
    <alternativeName>
        <fullName evidence="4">Relaxing enzyme</fullName>
    </alternativeName>
    <alternativeName>
        <fullName evidence="2">Swivelase</fullName>
    </alternativeName>
    <alternativeName>
        <fullName evidence="3">Untwisting enzyme</fullName>
    </alternativeName>
</protein>
<dbReference type="InterPro" id="IPR034144">
    <property type="entry name" value="TOPRIM_TopoIII"/>
</dbReference>